<gene>
    <name evidence="4" type="ORF">GPECTOR_6g902</name>
</gene>
<name>A0A150GW99_GONPE</name>
<dbReference type="PANTHER" id="PTHR12969:SF7">
    <property type="entry name" value="INTRAFLAGELLAR TRANSPORT PROTEIN 52 HOMOLOG"/>
    <property type="match status" value="1"/>
</dbReference>
<evidence type="ECO:0000313" key="5">
    <source>
        <dbReference type="Proteomes" id="UP000075714"/>
    </source>
</evidence>
<dbReference type="Pfam" id="PF23352">
    <property type="entry name" value="IFT52_central"/>
    <property type="match status" value="1"/>
</dbReference>
<evidence type="ECO:0000259" key="2">
    <source>
        <dbReference type="Pfam" id="PF23352"/>
    </source>
</evidence>
<dbReference type="CDD" id="cd23683">
    <property type="entry name" value="IFT52_CTD"/>
    <property type="match status" value="1"/>
</dbReference>
<sequence length="455" mass="50639">MEGQEGSEEVRILFSTSKGESHTHKAGYKQLFRRLRSTYRPDKFDKDDFTLDTLRSAHILVFGCPREKFTATEVDILKRYIKGGGSILLLMSEGGEEKAGTNINYFLEQFGMSVNNDAVVRTTHYKYLHPKEVLISDGILNRAVITGAGKSLSNGDDEEFRVSKGPQAFDGTGLEFVFPFGSTLSVQKPAVPILSSGKIAYPMNRPVGAVWAQPGYGRIAVMGSCTIFDDKWLDKEENSKLMDFLFKFLKPNSKIQLNDIDAEEPDVSDLKLLPDTSSLADKLKGCLQEIDEVPRDWTSLFDDALFKFDTSLIPESVALYDKLGVKKGPLNLIPPSFETPLPPLQPAVFPPTIREPPPPALELFDLDESFASETNRLASLTNKCHGDEDLEYYIMEAGHILGLKLPENANAKHVLSEVFRRIAQYKMGSLGLGQTLDSMGQTMQSTNQFGDQFEL</sequence>
<dbReference type="Proteomes" id="UP000075714">
    <property type="component" value="Unassembled WGS sequence"/>
</dbReference>
<dbReference type="EMBL" id="LSYV01000007">
    <property type="protein sequence ID" value="KXZ53982.1"/>
    <property type="molecule type" value="Genomic_DNA"/>
</dbReference>
<dbReference type="GO" id="GO:0042073">
    <property type="term" value="P:intraciliary transport"/>
    <property type="evidence" value="ECO:0007669"/>
    <property type="project" value="TreeGrafter"/>
</dbReference>
<evidence type="ECO:0000259" key="1">
    <source>
        <dbReference type="Pfam" id="PF21178"/>
    </source>
</evidence>
<dbReference type="InterPro" id="IPR048643">
    <property type="entry name" value="Itf52_C"/>
</dbReference>
<reference evidence="5" key="1">
    <citation type="journal article" date="2016" name="Nat. Commun.">
        <title>The Gonium pectorale genome demonstrates co-option of cell cycle regulation during the evolution of multicellularity.</title>
        <authorList>
            <person name="Hanschen E.R."/>
            <person name="Marriage T.N."/>
            <person name="Ferris P.J."/>
            <person name="Hamaji T."/>
            <person name="Toyoda A."/>
            <person name="Fujiyama A."/>
            <person name="Neme R."/>
            <person name="Noguchi H."/>
            <person name="Minakuchi Y."/>
            <person name="Suzuki M."/>
            <person name="Kawai-Toyooka H."/>
            <person name="Smith D.R."/>
            <person name="Sparks H."/>
            <person name="Anderson J."/>
            <person name="Bakaric R."/>
            <person name="Luria V."/>
            <person name="Karger A."/>
            <person name="Kirschner M.W."/>
            <person name="Durand P.M."/>
            <person name="Michod R.E."/>
            <person name="Nozaki H."/>
            <person name="Olson B.J."/>
        </authorList>
    </citation>
    <scope>NUCLEOTIDE SEQUENCE [LARGE SCALE GENOMIC DNA]</scope>
    <source>
        <strain evidence="5">NIES-2863</strain>
    </source>
</reference>
<feature type="domain" description="Intraflagellar transport protein 52 C-terminal" evidence="1">
    <location>
        <begin position="370"/>
        <end position="419"/>
    </location>
</feature>
<organism evidence="4 5">
    <name type="scientific">Gonium pectorale</name>
    <name type="common">Green alga</name>
    <dbReference type="NCBI Taxonomy" id="33097"/>
    <lineage>
        <taxon>Eukaryota</taxon>
        <taxon>Viridiplantae</taxon>
        <taxon>Chlorophyta</taxon>
        <taxon>core chlorophytes</taxon>
        <taxon>Chlorophyceae</taxon>
        <taxon>CS clade</taxon>
        <taxon>Chlamydomonadales</taxon>
        <taxon>Volvocaceae</taxon>
        <taxon>Gonium</taxon>
    </lineage>
</organism>
<dbReference type="InterPro" id="IPR039975">
    <property type="entry name" value="IFT52"/>
</dbReference>
<accession>A0A150GW99</accession>
<dbReference type="GO" id="GO:0030992">
    <property type="term" value="C:intraciliary transport particle B"/>
    <property type="evidence" value="ECO:0007669"/>
    <property type="project" value="TreeGrafter"/>
</dbReference>
<proteinExistence type="predicted"/>
<dbReference type="GO" id="GO:0005814">
    <property type="term" value="C:centriole"/>
    <property type="evidence" value="ECO:0007669"/>
    <property type="project" value="TreeGrafter"/>
</dbReference>
<dbReference type="OrthoDB" id="10259368at2759"/>
<keyword evidence="5" id="KW-1185">Reference proteome</keyword>
<dbReference type="AlphaFoldDB" id="A0A150GW99"/>
<evidence type="ECO:0000259" key="3">
    <source>
        <dbReference type="Pfam" id="PF23355"/>
    </source>
</evidence>
<dbReference type="GO" id="GO:0060271">
    <property type="term" value="P:cilium assembly"/>
    <property type="evidence" value="ECO:0007669"/>
    <property type="project" value="TreeGrafter"/>
</dbReference>
<dbReference type="Gene3D" id="6.10.250.2800">
    <property type="match status" value="1"/>
</dbReference>
<dbReference type="PANTHER" id="PTHR12969">
    <property type="entry name" value="NGD5/OSM-6/IFT52"/>
    <property type="match status" value="1"/>
</dbReference>
<dbReference type="InterPro" id="IPR055460">
    <property type="entry name" value="IFT52_central"/>
</dbReference>
<dbReference type="GO" id="GO:0005929">
    <property type="term" value="C:cilium"/>
    <property type="evidence" value="ECO:0007669"/>
    <property type="project" value="TreeGrafter"/>
</dbReference>
<evidence type="ECO:0008006" key="6">
    <source>
        <dbReference type="Google" id="ProtNLM"/>
    </source>
</evidence>
<dbReference type="InterPro" id="IPR055458">
    <property type="entry name" value="IFT52_GIFT"/>
</dbReference>
<protein>
    <recommendedName>
        <fullName evidence="6">ABC-type uncharacterized transport system domain-containing protein</fullName>
    </recommendedName>
</protein>
<comment type="caution">
    <text evidence="4">The sequence shown here is derived from an EMBL/GenBank/DDBJ whole genome shotgun (WGS) entry which is preliminary data.</text>
</comment>
<dbReference type="Pfam" id="PF23355">
    <property type="entry name" value="IFT52_GIFT"/>
    <property type="match status" value="1"/>
</dbReference>
<feature type="domain" description="IFT52 central" evidence="2">
    <location>
        <begin position="279"/>
        <end position="359"/>
    </location>
</feature>
<dbReference type="Pfam" id="PF21178">
    <property type="entry name" value="Itf52_C"/>
    <property type="match status" value="1"/>
</dbReference>
<dbReference type="STRING" id="33097.A0A150GW99"/>
<feature type="domain" description="IFT52 GIFT" evidence="3">
    <location>
        <begin position="12"/>
        <end position="263"/>
    </location>
</feature>
<evidence type="ECO:0000313" key="4">
    <source>
        <dbReference type="EMBL" id="KXZ53982.1"/>
    </source>
</evidence>